<gene>
    <name evidence="1" type="ORF">SAMN02745110_02275</name>
</gene>
<evidence type="ECO:0000313" key="1">
    <source>
        <dbReference type="EMBL" id="SJZ99056.1"/>
    </source>
</evidence>
<proteinExistence type="predicted"/>
<keyword evidence="2" id="KW-1185">Reference proteome</keyword>
<reference evidence="1 2" key="1">
    <citation type="submission" date="2017-02" db="EMBL/GenBank/DDBJ databases">
        <authorList>
            <person name="Peterson S.W."/>
        </authorList>
    </citation>
    <scope>NUCLEOTIDE SEQUENCE [LARGE SCALE GENOMIC DNA]</scope>
    <source>
        <strain evidence="1 2">ATCC 17233</strain>
    </source>
</reference>
<sequence length="75" mass="8868">MELEKLLAKLDWCKSYMAEFTANNEFDPYAAIMGTESKSQKLYCECVEYVSDIGKYFAERSEEFNKRRKEIVYGK</sequence>
<evidence type="ECO:0008006" key="3">
    <source>
        <dbReference type="Google" id="ProtNLM"/>
    </source>
</evidence>
<dbReference type="EMBL" id="FUXA01000016">
    <property type="protein sequence ID" value="SJZ99056.1"/>
    <property type="molecule type" value="Genomic_DNA"/>
</dbReference>
<dbReference type="RefSeq" id="WP_078788067.1">
    <property type="nucleotide sequence ID" value="NZ_FMTO01000014.1"/>
</dbReference>
<name>A0A1T4Q5S9_9FIRM</name>
<protein>
    <recommendedName>
        <fullName evidence="3">Phage protein</fullName>
    </recommendedName>
</protein>
<evidence type="ECO:0000313" key="2">
    <source>
        <dbReference type="Proteomes" id="UP000189857"/>
    </source>
</evidence>
<accession>A0A1T4Q5S9</accession>
<organism evidence="1 2">
    <name type="scientific">Eubacterium ruminantium</name>
    <dbReference type="NCBI Taxonomy" id="42322"/>
    <lineage>
        <taxon>Bacteria</taxon>
        <taxon>Bacillati</taxon>
        <taxon>Bacillota</taxon>
        <taxon>Clostridia</taxon>
        <taxon>Eubacteriales</taxon>
        <taxon>Eubacteriaceae</taxon>
        <taxon>Eubacterium</taxon>
    </lineage>
</organism>
<dbReference type="AlphaFoldDB" id="A0A1T4Q5S9"/>
<dbReference type="Proteomes" id="UP000189857">
    <property type="component" value="Unassembled WGS sequence"/>
</dbReference>